<evidence type="ECO:0000313" key="2">
    <source>
        <dbReference type="Proteomes" id="UP000197904"/>
    </source>
</evidence>
<sequence length="137" mass="14818">MPVVERAYWDRARQSSRMQIPISAYVQQADGSTVQVAVLDAGVLAALHALGFQGQAPTLRAEVGDDISKARLFAALRDLGVAFAAGREWSPVEVFGWLCDHGLLEGPYLRIAWTDPQRYVVCSVMALSQAQAASTAN</sequence>
<protein>
    <submittedName>
        <fullName evidence="1">Uncharacterized protein</fullName>
    </submittedName>
</protein>
<dbReference type="EMBL" id="NIXP01000072">
    <property type="protein sequence ID" value="OWR33689.1"/>
    <property type="molecule type" value="Genomic_DNA"/>
</dbReference>
<dbReference type="Proteomes" id="UP000197904">
    <property type="component" value="Unassembled WGS sequence"/>
</dbReference>
<proteinExistence type="predicted"/>
<gene>
    <name evidence="1" type="ORF">CEE55_10485</name>
</gene>
<organism evidence="1 2">
    <name type="scientific">Stenotrophomonas pavanii</name>
    <dbReference type="NCBI Taxonomy" id="487698"/>
    <lineage>
        <taxon>Bacteria</taxon>
        <taxon>Pseudomonadati</taxon>
        <taxon>Pseudomonadota</taxon>
        <taxon>Gammaproteobacteria</taxon>
        <taxon>Lysobacterales</taxon>
        <taxon>Lysobacteraceae</taxon>
        <taxon>Stenotrophomonas</taxon>
    </lineage>
</organism>
<name>A0A246KZ57_9GAMM</name>
<evidence type="ECO:0000313" key="1">
    <source>
        <dbReference type="EMBL" id="OWR33689.1"/>
    </source>
</evidence>
<dbReference type="AlphaFoldDB" id="A0A246KZ57"/>
<reference evidence="1 2" key="1">
    <citation type="submission" date="2017-06" db="EMBL/GenBank/DDBJ databases">
        <authorList>
            <person name="Kim H.J."/>
            <person name="Triplett B.A."/>
        </authorList>
    </citation>
    <scope>NUCLEOTIDE SEQUENCE [LARGE SCALE GENOMIC DNA]</scope>
    <source>
        <strain evidence="1 2">S18795</strain>
    </source>
</reference>
<comment type="caution">
    <text evidence="1">The sequence shown here is derived from an EMBL/GenBank/DDBJ whole genome shotgun (WGS) entry which is preliminary data.</text>
</comment>
<accession>A0A246KZ57</accession>